<feature type="domain" description="HTH gntR-type" evidence="4">
    <location>
        <begin position="8"/>
        <end position="76"/>
    </location>
</feature>
<evidence type="ECO:0000256" key="1">
    <source>
        <dbReference type="ARBA" id="ARBA00023015"/>
    </source>
</evidence>
<dbReference type="Proteomes" id="UP000630353">
    <property type="component" value="Unassembled WGS sequence"/>
</dbReference>
<dbReference type="Gene3D" id="1.10.10.10">
    <property type="entry name" value="Winged helix-like DNA-binding domain superfamily/Winged helix DNA-binding domain"/>
    <property type="match status" value="1"/>
</dbReference>
<evidence type="ECO:0000259" key="4">
    <source>
        <dbReference type="PROSITE" id="PS50949"/>
    </source>
</evidence>
<keyword evidence="1" id="KW-0805">Transcription regulation</keyword>
<organism evidence="5 6">
    <name type="scientific">Thalassobaculum fulvum</name>
    <dbReference type="NCBI Taxonomy" id="1633335"/>
    <lineage>
        <taxon>Bacteria</taxon>
        <taxon>Pseudomonadati</taxon>
        <taxon>Pseudomonadota</taxon>
        <taxon>Alphaproteobacteria</taxon>
        <taxon>Rhodospirillales</taxon>
        <taxon>Thalassobaculaceae</taxon>
        <taxon>Thalassobaculum</taxon>
    </lineage>
</organism>
<reference evidence="5" key="2">
    <citation type="submission" date="2020-09" db="EMBL/GenBank/DDBJ databases">
        <authorList>
            <person name="Sun Q."/>
            <person name="Kim S."/>
        </authorList>
    </citation>
    <scope>NUCLEOTIDE SEQUENCE</scope>
    <source>
        <strain evidence="5">KCTC 42651</strain>
    </source>
</reference>
<keyword evidence="6" id="KW-1185">Reference proteome</keyword>
<dbReference type="GO" id="GO:0003677">
    <property type="term" value="F:DNA binding"/>
    <property type="evidence" value="ECO:0007669"/>
    <property type="project" value="UniProtKB-KW"/>
</dbReference>
<dbReference type="EMBL" id="BMZS01000002">
    <property type="protein sequence ID" value="GHD44861.1"/>
    <property type="molecule type" value="Genomic_DNA"/>
</dbReference>
<dbReference type="SMART" id="SM00866">
    <property type="entry name" value="UTRA"/>
    <property type="match status" value="1"/>
</dbReference>
<protein>
    <submittedName>
        <fullName evidence="5">XRE family transcriptional regulator</fullName>
    </submittedName>
</protein>
<reference evidence="5" key="1">
    <citation type="journal article" date="2014" name="Int. J. Syst. Evol. Microbiol.">
        <title>Complete genome sequence of Corynebacterium casei LMG S-19264T (=DSM 44701T), isolated from a smear-ripened cheese.</title>
        <authorList>
            <consortium name="US DOE Joint Genome Institute (JGI-PGF)"/>
            <person name="Walter F."/>
            <person name="Albersmeier A."/>
            <person name="Kalinowski J."/>
            <person name="Ruckert C."/>
        </authorList>
    </citation>
    <scope>NUCLEOTIDE SEQUENCE</scope>
    <source>
        <strain evidence="5">KCTC 42651</strain>
    </source>
</reference>
<dbReference type="InterPro" id="IPR000524">
    <property type="entry name" value="Tscrpt_reg_HTH_GntR"/>
</dbReference>
<sequence>MNDLAAPSSRHRELAGRLSDEIRAGRFPVGSRFPTETELQSRFGVGRHTVREALKLLAEQGMLGRRRKTGTVVLADRPVAPYVHSLRDLRGLLDFAQSTRLDIRHEGFVTVAGGTIGGFADLADTRWFRIAGLRSTRADGEPLCWSEILVPEDLAPARPTLHQGRDSIYEVVLERNGLKLDYVEQEIAACGLSRHYAALLGAGAESAALQVARRYVAHTGATFEISVNLYPASRYSVRSVIRQRV</sequence>
<dbReference type="Pfam" id="PF07702">
    <property type="entry name" value="UTRA"/>
    <property type="match status" value="1"/>
</dbReference>
<keyword evidence="3" id="KW-0804">Transcription</keyword>
<dbReference type="InterPro" id="IPR028978">
    <property type="entry name" value="Chorismate_lyase_/UTRA_dom_sf"/>
</dbReference>
<dbReference type="SMART" id="SM00345">
    <property type="entry name" value="HTH_GNTR"/>
    <property type="match status" value="1"/>
</dbReference>
<evidence type="ECO:0000256" key="3">
    <source>
        <dbReference type="ARBA" id="ARBA00023163"/>
    </source>
</evidence>
<dbReference type="Pfam" id="PF00392">
    <property type="entry name" value="GntR"/>
    <property type="match status" value="1"/>
</dbReference>
<dbReference type="CDD" id="cd07377">
    <property type="entry name" value="WHTH_GntR"/>
    <property type="match status" value="1"/>
</dbReference>
<keyword evidence="2" id="KW-0238">DNA-binding</keyword>
<dbReference type="GO" id="GO:0003700">
    <property type="term" value="F:DNA-binding transcription factor activity"/>
    <property type="evidence" value="ECO:0007669"/>
    <property type="project" value="InterPro"/>
</dbReference>
<dbReference type="PANTHER" id="PTHR44846">
    <property type="entry name" value="MANNOSYL-D-GLYCERATE TRANSPORT/METABOLISM SYSTEM REPRESSOR MNGR-RELATED"/>
    <property type="match status" value="1"/>
</dbReference>
<dbReference type="SUPFAM" id="SSF46785">
    <property type="entry name" value="Winged helix' DNA-binding domain"/>
    <property type="match status" value="1"/>
</dbReference>
<comment type="caution">
    <text evidence="5">The sequence shown here is derived from an EMBL/GenBank/DDBJ whole genome shotgun (WGS) entry which is preliminary data.</text>
</comment>
<dbReference type="InterPro" id="IPR036390">
    <property type="entry name" value="WH_DNA-bd_sf"/>
</dbReference>
<evidence type="ECO:0000256" key="2">
    <source>
        <dbReference type="ARBA" id="ARBA00023125"/>
    </source>
</evidence>
<dbReference type="Gene3D" id="3.40.1410.10">
    <property type="entry name" value="Chorismate lyase-like"/>
    <property type="match status" value="1"/>
</dbReference>
<name>A0A919CNH3_9PROT</name>
<gene>
    <name evidence="5" type="ORF">GCM10017083_12770</name>
</gene>
<dbReference type="PROSITE" id="PS50949">
    <property type="entry name" value="HTH_GNTR"/>
    <property type="match status" value="1"/>
</dbReference>
<evidence type="ECO:0000313" key="5">
    <source>
        <dbReference type="EMBL" id="GHD44861.1"/>
    </source>
</evidence>
<proteinExistence type="predicted"/>
<dbReference type="RefSeq" id="WP_189988081.1">
    <property type="nucleotide sequence ID" value="NZ_BMZS01000002.1"/>
</dbReference>
<dbReference type="InterPro" id="IPR050679">
    <property type="entry name" value="Bact_HTH_transcr_reg"/>
</dbReference>
<evidence type="ECO:0000313" key="6">
    <source>
        <dbReference type="Proteomes" id="UP000630353"/>
    </source>
</evidence>
<dbReference type="GO" id="GO:0045892">
    <property type="term" value="P:negative regulation of DNA-templated transcription"/>
    <property type="evidence" value="ECO:0007669"/>
    <property type="project" value="TreeGrafter"/>
</dbReference>
<dbReference type="InterPro" id="IPR036388">
    <property type="entry name" value="WH-like_DNA-bd_sf"/>
</dbReference>
<dbReference type="PANTHER" id="PTHR44846:SF17">
    <property type="entry name" value="GNTR-FAMILY TRANSCRIPTIONAL REGULATOR"/>
    <property type="match status" value="1"/>
</dbReference>
<dbReference type="SUPFAM" id="SSF64288">
    <property type="entry name" value="Chorismate lyase-like"/>
    <property type="match status" value="1"/>
</dbReference>
<accession>A0A919CNH3</accession>
<dbReference type="PRINTS" id="PR00035">
    <property type="entry name" value="HTHGNTR"/>
</dbReference>
<dbReference type="AlphaFoldDB" id="A0A919CNH3"/>
<dbReference type="InterPro" id="IPR011663">
    <property type="entry name" value="UTRA"/>
</dbReference>